<dbReference type="Pfam" id="PF08439">
    <property type="entry name" value="Peptidase_M3_N"/>
    <property type="match status" value="1"/>
</dbReference>
<dbReference type="InterPro" id="IPR001333">
    <property type="entry name" value="Peptidase_M32_Taq"/>
</dbReference>
<accession>A0A1C3EHQ2</accession>
<dbReference type="InterPro" id="IPR001567">
    <property type="entry name" value="Pept_M3A_M3B_dom"/>
</dbReference>
<proteinExistence type="inferred from homology"/>
<evidence type="ECO:0000259" key="8">
    <source>
        <dbReference type="Pfam" id="PF08439"/>
    </source>
</evidence>
<evidence type="ECO:0000256" key="5">
    <source>
        <dbReference type="ARBA" id="ARBA00023049"/>
    </source>
</evidence>
<feature type="domain" description="Oligopeptidase F N-terminal" evidence="8">
    <location>
        <begin position="120"/>
        <end position="185"/>
    </location>
</feature>
<dbReference type="CDD" id="cd09607">
    <property type="entry name" value="M3B_PepF"/>
    <property type="match status" value="1"/>
</dbReference>
<sequence length="607" mass="68103">MSGSETVVYSEVWDLDSLLPALGTAEFQQKLVSAKKGLEGLVAQLTAVPEIAPDAAHVWCQLLAQFEDMETTISDLRSHVECYCASDATNAQFQRIEAELSSLAPLREQVGALIEAAFRTLSEEDLIAFVAKEPWLFERTYAWKLRQRAARMRLPEAQENLANQLAVDGLHAWGRLYDRISGALKIQLLEKGRLVEKSCSQVQFDSPDRAERQSNYFAADVAWKSIENLCAEAINHIAGTRLTIYDQLGVEDHLVSPLMWNRMSRATLNQMWSVITQKKSVLLKYLRAKARLMGLEKLAWYDLTAPLPRQPGQMPEKLPYQSACEQIVSAFGSFSPHMQDFAQMALRDGWSEAVNRAGKRQGAFCTGYRAAGQSRMFMTYTETADSMSTLAHELGHAYHSYVLKDVPYLLADYPMNLAETASTFAEAVLADARMQQAQHPYDRLCQLDAALADGVAFLMNIHARFIFEDNFHKARRNGELSADDLSQLMVAAQKEAYLDALAEDGWNPRFWASKLHFYFTGIPFYNFPYTFGYLLSLGLFSEGKSRGPAFAADFVKFLECTGSMDAEDAVKISFGFDLTQPEFWSRSIDVLAAKVEEFDKLTAAIIG</sequence>
<dbReference type="Gene3D" id="1.10.1370.20">
    <property type="entry name" value="Oligoendopeptidase f, C-terminal domain"/>
    <property type="match status" value="1"/>
</dbReference>
<evidence type="ECO:0000256" key="1">
    <source>
        <dbReference type="ARBA" id="ARBA00022670"/>
    </source>
</evidence>
<evidence type="ECO:0000259" key="7">
    <source>
        <dbReference type="Pfam" id="PF01432"/>
    </source>
</evidence>
<comment type="similarity">
    <text evidence="6">Belongs to the peptidase M3 family.</text>
</comment>
<dbReference type="GO" id="GO:0046872">
    <property type="term" value="F:metal ion binding"/>
    <property type="evidence" value="ECO:0007669"/>
    <property type="project" value="UniProtKB-UniRule"/>
</dbReference>
<reference evidence="9 10" key="1">
    <citation type="submission" date="2016-05" db="EMBL/GenBank/DDBJ databases">
        <title>Genomic and physiological characterization of Planctopirus sp. isolated from fresh water lake.</title>
        <authorList>
            <person name="Subhash Y."/>
            <person name="Ramana C."/>
        </authorList>
    </citation>
    <scope>NUCLEOTIDE SEQUENCE [LARGE SCALE GENOMIC DNA]</scope>
    <source>
        <strain evidence="9 10">JC280</strain>
    </source>
</reference>
<feature type="domain" description="Peptidase M3A/M3B catalytic" evidence="7">
    <location>
        <begin position="267"/>
        <end position="588"/>
    </location>
</feature>
<gene>
    <name evidence="9" type="ORF">A6X21_20795</name>
</gene>
<keyword evidence="1 6" id="KW-0645">Protease</keyword>
<comment type="caution">
    <text evidence="9">The sequence shown here is derived from an EMBL/GenBank/DDBJ whole genome shotgun (WGS) entry which is preliminary data.</text>
</comment>
<dbReference type="STRING" id="1841610.A6X21_20795"/>
<evidence type="ECO:0000256" key="2">
    <source>
        <dbReference type="ARBA" id="ARBA00022723"/>
    </source>
</evidence>
<dbReference type="Pfam" id="PF01432">
    <property type="entry name" value="Peptidase_M3"/>
    <property type="match status" value="1"/>
</dbReference>
<dbReference type="InterPro" id="IPR042088">
    <property type="entry name" value="OligoPept_F_C"/>
</dbReference>
<evidence type="ECO:0000313" key="9">
    <source>
        <dbReference type="EMBL" id="ODA32772.1"/>
    </source>
</evidence>
<name>A0A1C3EHQ2_9PLAN</name>
<keyword evidence="3 6" id="KW-0378">Hydrolase</keyword>
<dbReference type="GO" id="GO:0004222">
    <property type="term" value="F:metalloendopeptidase activity"/>
    <property type="evidence" value="ECO:0007669"/>
    <property type="project" value="InterPro"/>
</dbReference>
<keyword evidence="5 6" id="KW-0482">Metalloprotease</keyword>
<dbReference type="AlphaFoldDB" id="A0A1C3EHQ2"/>
<dbReference type="OrthoDB" id="9762795at2"/>
<organism evidence="9 10">
    <name type="scientific">Planctopirus hydrillae</name>
    <dbReference type="NCBI Taxonomy" id="1841610"/>
    <lineage>
        <taxon>Bacteria</taxon>
        <taxon>Pseudomonadati</taxon>
        <taxon>Planctomycetota</taxon>
        <taxon>Planctomycetia</taxon>
        <taxon>Planctomycetales</taxon>
        <taxon>Planctomycetaceae</taxon>
        <taxon>Planctopirus</taxon>
    </lineage>
</organism>
<evidence type="ECO:0000256" key="3">
    <source>
        <dbReference type="ARBA" id="ARBA00022801"/>
    </source>
</evidence>
<keyword evidence="10" id="KW-1185">Reference proteome</keyword>
<dbReference type="PANTHER" id="PTHR34217:SF1">
    <property type="entry name" value="CARBOXYPEPTIDASE 1"/>
    <property type="match status" value="1"/>
</dbReference>
<dbReference type="InterPro" id="IPR034006">
    <property type="entry name" value="M3B_PepF_2"/>
</dbReference>
<keyword evidence="4 6" id="KW-0862">Zinc</keyword>
<dbReference type="SUPFAM" id="SSF55486">
    <property type="entry name" value="Metalloproteases ('zincins'), catalytic domain"/>
    <property type="match status" value="1"/>
</dbReference>
<dbReference type="GO" id="GO:0004181">
    <property type="term" value="F:metallocarboxypeptidase activity"/>
    <property type="evidence" value="ECO:0007669"/>
    <property type="project" value="InterPro"/>
</dbReference>
<protein>
    <submittedName>
        <fullName evidence="9">Oligoendopeptidase F</fullName>
    </submittedName>
</protein>
<evidence type="ECO:0000313" key="10">
    <source>
        <dbReference type="Proteomes" id="UP000094828"/>
    </source>
</evidence>
<dbReference type="RefSeq" id="WP_068847305.1">
    <property type="nucleotide sequence ID" value="NZ_LYDR01000063.1"/>
</dbReference>
<evidence type="ECO:0000256" key="6">
    <source>
        <dbReference type="RuleBase" id="RU003435"/>
    </source>
</evidence>
<dbReference type="PANTHER" id="PTHR34217">
    <property type="entry name" value="METAL-DEPENDENT CARBOXYPEPTIDASE"/>
    <property type="match status" value="1"/>
</dbReference>
<dbReference type="GO" id="GO:0006508">
    <property type="term" value="P:proteolysis"/>
    <property type="evidence" value="ECO:0007669"/>
    <property type="project" value="UniProtKB-KW"/>
</dbReference>
<keyword evidence="2 6" id="KW-0479">Metal-binding</keyword>
<dbReference type="Gene3D" id="1.20.140.70">
    <property type="entry name" value="Oligopeptidase f, N-terminal domain"/>
    <property type="match status" value="1"/>
</dbReference>
<dbReference type="Proteomes" id="UP000094828">
    <property type="component" value="Unassembled WGS sequence"/>
</dbReference>
<dbReference type="EMBL" id="LYDR01000063">
    <property type="protein sequence ID" value="ODA32772.1"/>
    <property type="molecule type" value="Genomic_DNA"/>
</dbReference>
<evidence type="ECO:0000256" key="4">
    <source>
        <dbReference type="ARBA" id="ARBA00022833"/>
    </source>
</evidence>
<comment type="cofactor">
    <cofactor evidence="6">
        <name>Zn(2+)</name>
        <dbReference type="ChEBI" id="CHEBI:29105"/>
    </cofactor>
    <text evidence="6">Binds 1 zinc ion.</text>
</comment>
<dbReference type="InterPro" id="IPR013647">
    <property type="entry name" value="OligopepF_N_dom"/>
</dbReference>